<evidence type="ECO:0000313" key="10">
    <source>
        <dbReference type="Proteomes" id="UP001382727"/>
    </source>
</evidence>
<keyword evidence="10" id="KW-1185">Reference proteome</keyword>
<dbReference type="EMBL" id="CP144913">
    <property type="protein sequence ID" value="WXB76325.1"/>
    <property type="molecule type" value="Genomic_DNA"/>
</dbReference>
<dbReference type="InterPro" id="IPR003439">
    <property type="entry name" value="ABC_transporter-like_ATP-bd"/>
</dbReference>
<dbReference type="InterPro" id="IPR029058">
    <property type="entry name" value="AB_hydrolase_fold"/>
</dbReference>
<evidence type="ECO:0000256" key="5">
    <source>
        <dbReference type="ARBA" id="ARBA00022840"/>
    </source>
</evidence>
<gene>
    <name evidence="9" type="ORF">V1351_15490</name>
</gene>
<proteinExistence type="inferred from homology"/>
<evidence type="ECO:0000256" key="7">
    <source>
        <dbReference type="SAM" id="SignalP"/>
    </source>
</evidence>
<dbReference type="SUPFAM" id="SSF52540">
    <property type="entry name" value="P-loop containing nucleoside triphosphate hydrolases"/>
    <property type="match status" value="1"/>
</dbReference>
<dbReference type="RefSeq" id="WP_338749192.1">
    <property type="nucleotide sequence ID" value="NZ_CP144913.1"/>
</dbReference>
<reference evidence="9 10" key="1">
    <citation type="submission" date="2024-02" db="EMBL/GenBank/DDBJ databases">
        <title>Janibacter sp. nov., isolated from gut of marine sandworm.</title>
        <authorList>
            <person name="Kim B."/>
            <person name="Jun M.O."/>
            <person name="Shin N.-R."/>
        </authorList>
    </citation>
    <scope>NUCLEOTIDE SEQUENCE [LARGE SCALE GENOMIC DNA]</scope>
    <source>
        <strain evidence="9 10">A1S7</strain>
    </source>
</reference>
<evidence type="ECO:0000313" key="9">
    <source>
        <dbReference type="EMBL" id="WXB76325.1"/>
    </source>
</evidence>
<keyword evidence="3" id="KW-0547">Nucleotide-binding</keyword>
<dbReference type="InterPro" id="IPR008979">
    <property type="entry name" value="Galactose-bd-like_sf"/>
</dbReference>
<dbReference type="PANTHER" id="PTHR43335:SF4">
    <property type="entry name" value="ABC TRANSPORTER, ATP-BINDING PROTEIN"/>
    <property type="match status" value="1"/>
</dbReference>
<dbReference type="PROSITE" id="PS00211">
    <property type="entry name" value="ABC_TRANSPORTER_1"/>
    <property type="match status" value="1"/>
</dbReference>
<dbReference type="InterPro" id="IPR017871">
    <property type="entry name" value="ABC_transporter-like_CS"/>
</dbReference>
<dbReference type="Gene3D" id="3.40.50.300">
    <property type="entry name" value="P-loop containing nucleotide triphosphate hydrolases"/>
    <property type="match status" value="1"/>
</dbReference>
<sequence length="870" mass="89806">MPKARSMLVAAAVIGALGAPVAAAQGTDSTPQVRTEQVRVPVGAEPGGEEVTIDATIYRPATEGPHEAVLLAHGFGGSKDDVADRARSLADQGYLVIGYSARGFGESGGAVHLNDPDYEVADALALVDLIAEQPQVRLDASDDPRVAVAGGSYGGALALMAAGADPRIDSVVASITWHDLAEAFFPQSAKGVDQPGPFKALWASNFFMGALGGGSQTDSLCGGFSARVCDLFTRAAETGKADPDLLQLLRRHSPAATLGDIEAPVYLEQGMSDTLFGIDQADASATALQEAGTPVAVTWFNGGHDGATQGVDPQSTGTGGGPSGEAAVPQPIDPSVQQERQTRDLLTWLAGTLRADEPTTRETLPVPAFRYALPPSSQVAADEGEQFVEAVSYPPTGADADSVVLPMAPVAGTALVNPPGGVPQANTGLPGLGALGGLASQLSTYPLSALPGQSVAFDSAPLPEDVTVVGQPSVTVELASTQSRSTLFLSLWEVRNDSPVLPRRLVAPIQVDLDPGTPTEVEVALPGGTWRMDAGSTWRVLVTATDAAYTGPDRVRADQVLVAEPGLSLPVATGVPVAADSIWDRETLAVAGALALLLLLAGGAAVHRRRTPHPIRSDLVDVPLVIEGLVKEYPDGHRAVDDVSWRAERGQVVGLLGPNGAGKTTTLRMVMGLIRPDAGTAHVLGQPVTAGAAVLGRVGALVEGPGFLPHLSGRANLLSYWAATGRPVEEAQLEEALDIAALGDAIDRPVKAYSQGMRQRLGIAQAMLGMPEVLILDEPTNGLDPPQIAAMRPILAQYAAGGRTVVVSSHLLAEVEMTCSHVVMMHAGRVLAAGSVDDVGVAEGHTLESVFLSTIAGAGDGDHLNRVRPR</sequence>
<keyword evidence="4 9" id="KW-0378">Hydrolase</keyword>
<evidence type="ECO:0000256" key="6">
    <source>
        <dbReference type="SAM" id="MobiDB-lite"/>
    </source>
</evidence>
<dbReference type="PROSITE" id="PS50893">
    <property type="entry name" value="ABC_TRANSPORTER_2"/>
    <property type="match status" value="1"/>
</dbReference>
<dbReference type="SUPFAM" id="SSF53474">
    <property type="entry name" value="alpha/beta-Hydrolases"/>
    <property type="match status" value="1"/>
</dbReference>
<dbReference type="Pfam" id="PF02129">
    <property type="entry name" value="Peptidase_S15"/>
    <property type="match status" value="1"/>
</dbReference>
<dbReference type="Proteomes" id="UP001382727">
    <property type="component" value="Chromosome"/>
</dbReference>
<dbReference type="SUPFAM" id="SSF49785">
    <property type="entry name" value="Galactose-binding domain-like"/>
    <property type="match status" value="1"/>
</dbReference>
<feature type="region of interest" description="Disordered" evidence="6">
    <location>
        <begin position="301"/>
        <end position="330"/>
    </location>
</feature>
<dbReference type="InterPro" id="IPR003593">
    <property type="entry name" value="AAA+_ATPase"/>
</dbReference>
<dbReference type="SMART" id="SM00939">
    <property type="entry name" value="PepX_C"/>
    <property type="match status" value="1"/>
</dbReference>
<accession>A0ABZ2MHB7</accession>
<dbReference type="SMART" id="SM00382">
    <property type="entry name" value="AAA"/>
    <property type="match status" value="1"/>
</dbReference>
<dbReference type="PANTHER" id="PTHR43335">
    <property type="entry name" value="ABC TRANSPORTER, ATP-BINDING PROTEIN"/>
    <property type="match status" value="1"/>
</dbReference>
<dbReference type="Gene3D" id="3.40.50.1820">
    <property type="entry name" value="alpha/beta hydrolase"/>
    <property type="match status" value="1"/>
</dbReference>
<protein>
    <submittedName>
        <fullName evidence="9">Alpha/beta fold hydrolase</fullName>
    </submittedName>
</protein>
<dbReference type="Gene3D" id="2.60.120.260">
    <property type="entry name" value="Galactose-binding domain-like"/>
    <property type="match status" value="1"/>
</dbReference>
<evidence type="ECO:0000256" key="4">
    <source>
        <dbReference type="ARBA" id="ARBA00022801"/>
    </source>
</evidence>
<organism evidence="9 10">
    <name type="scientific">Janibacter alittae</name>
    <dbReference type="NCBI Taxonomy" id="3115209"/>
    <lineage>
        <taxon>Bacteria</taxon>
        <taxon>Bacillati</taxon>
        <taxon>Actinomycetota</taxon>
        <taxon>Actinomycetes</taxon>
        <taxon>Micrococcales</taxon>
        <taxon>Intrasporangiaceae</taxon>
        <taxon>Janibacter</taxon>
    </lineage>
</organism>
<dbReference type="InterPro" id="IPR000383">
    <property type="entry name" value="Xaa-Pro-like_dom"/>
</dbReference>
<keyword evidence="7" id="KW-0732">Signal</keyword>
<dbReference type="Pfam" id="PF00005">
    <property type="entry name" value="ABC_tran"/>
    <property type="match status" value="1"/>
</dbReference>
<dbReference type="InterPro" id="IPR013736">
    <property type="entry name" value="Xaa-Pro_dipept_C"/>
</dbReference>
<feature type="domain" description="ABC transporter" evidence="8">
    <location>
        <begin position="624"/>
        <end position="852"/>
    </location>
</feature>
<feature type="chain" id="PRO_5047550597" evidence="7">
    <location>
        <begin position="25"/>
        <end position="870"/>
    </location>
</feature>
<dbReference type="InterPro" id="IPR027417">
    <property type="entry name" value="P-loop_NTPase"/>
</dbReference>
<dbReference type="Pfam" id="PF08530">
    <property type="entry name" value="PepX_C"/>
    <property type="match status" value="1"/>
</dbReference>
<comment type="similarity">
    <text evidence="1">Belongs to the ABC transporter superfamily.</text>
</comment>
<keyword evidence="5" id="KW-0067">ATP-binding</keyword>
<keyword evidence="2" id="KW-0813">Transport</keyword>
<evidence type="ECO:0000256" key="3">
    <source>
        <dbReference type="ARBA" id="ARBA00022741"/>
    </source>
</evidence>
<evidence type="ECO:0000256" key="1">
    <source>
        <dbReference type="ARBA" id="ARBA00005417"/>
    </source>
</evidence>
<name>A0ABZ2MHB7_9MICO</name>
<feature type="signal peptide" evidence="7">
    <location>
        <begin position="1"/>
        <end position="24"/>
    </location>
</feature>
<evidence type="ECO:0000256" key="2">
    <source>
        <dbReference type="ARBA" id="ARBA00022448"/>
    </source>
</evidence>
<dbReference type="GO" id="GO:0016787">
    <property type="term" value="F:hydrolase activity"/>
    <property type="evidence" value="ECO:0007669"/>
    <property type="project" value="UniProtKB-KW"/>
</dbReference>
<evidence type="ECO:0000259" key="8">
    <source>
        <dbReference type="PROSITE" id="PS50893"/>
    </source>
</evidence>